<dbReference type="RefSeq" id="WP_264090195.1">
    <property type="nucleotide sequence ID" value="NZ_JAMPJT010000005.1"/>
</dbReference>
<evidence type="ECO:0000313" key="7">
    <source>
        <dbReference type="EMBL" id="MCV9879009.1"/>
    </source>
</evidence>
<dbReference type="PANTHER" id="PTHR30026:SF20">
    <property type="entry name" value="OUTER MEMBRANE PROTEIN TOLC"/>
    <property type="match status" value="1"/>
</dbReference>
<keyword evidence="2" id="KW-1134">Transmembrane beta strand</keyword>
<gene>
    <name evidence="7" type="ORF">NC803_09115</name>
    <name evidence="8" type="ORF">NC856_08580</name>
</gene>
<dbReference type="PANTHER" id="PTHR30026">
    <property type="entry name" value="OUTER MEMBRANE PROTEIN TOLC"/>
    <property type="match status" value="1"/>
</dbReference>
<dbReference type="Gene3D" id="1.20.1600.10">
    <property type="entry name" value="Outer membrane efflux proteins (OEP)"/>
    <property type="match status" value="1"/>
</dbReference>
<dbReference type="GO" id="GO:1990281">
    <property type="term" value="C:efflux pump complex"/>
    <property type="evidence" value="ECO:0007669"/>
    <property type="project" value="TreeGrafter"/>
</dbReference>
<evidence type="ECO:0000256" key="1">
    <source>
        <dbReference type="ARBA" id="ARBA00004442"/>
    </source>
</evidence>
<dbReference type="SUPFAM" id="SSF56954">
    <property type="entry name" value="Outer membrane efflux proteins (OEP)"/>
    <property type="match status" value="1"/>
</dbReference>
<name>A0AA42C581_9GAMM</name>
<evidence type="ECO:0000256" key="2">
    <source>
        <dbReference type="ARBA" id="ARBA00022452"/>
    </source>
</evidence>
<keyword evidence="5" id="KW-0998">Cell outer membrane</keyword>
<evidence type="ECO:0000256" key="3">
    <source>
        <dbReference type="ARBA" id="ARBA00022692"/>
    </source>
</evidence>
<organism evidence="7 10">
    <name type="scientific">Brenneria izbisi</name>
    <dbReference type="NCBI Taxonomy" id="2939450"/>
    <lineage>
        <taxon>Bacteria</taxon>
        <taxon>Pseudomonadati</taxon>
        <taxon>Pseudomonadota</taxon>
        <taxon>Gammaproteobacteria</taxon>
        <taxon>Enterobacterales</taxon>
        <taxon>Pectobacteriaceae</taxon>
        <taxon>Brenneria</taxon>
    </lineage>
</organism>
<dbReference type="InterPro" id="IPR051906">
    <property type="entry name" value="TolC-like"/>
</dbReference>
<protein>
    <submittedName>
        <fullName evidence="7">TolC family protein</fullName>
    </submittedName>
</protein>
<sequence>MLNRWSQLLFCFMLVSVKSYSFDISEKKSKIEQSITITLPEAVALGMRNSNAIKSQALLRLNDKFDLRVAQDGFRPQLVFNSQYLRSTRGNLNSHERSSGVSASLLTPLGTQLTLDWSYRREEQDMSPRQQGGNVTFALVQPLLRDAGTDVNTVALRLAEIDERMGQLRYQQQVAETITNIILAYHRLLKAQQQFELSRQALHRANTQRDVVAKLINSGRVASLEQLQSDADIAEQQLRIAQEENELNASRLALCGLLGIDNRTLLSASKNLEIKKVALKTDWAMEKALQTQPDYLIQQLASQKQKFYLIQAQNQRRWDVDLVAGAERNDIRGNDMQDNDRWQRYVGLNVSIPFNDMRARQEELRAEIAEKKQRLDMADSRQQLEEAVTQQIDMLNNSWQQYAIADRLTRLSEKKLQAEQTKLAAGRSSNFQVLSYQNDLRFAQNARLNAQVDYLNVQANLDMLIGYTLSRWGVELNDF</sequence>
<feature type="coiled-coil region" evidence="6">
    <location>
        <begin position="354"/>
        <end position="381"/>
    </location>
</feature>
<reference evidence="7" key="1">
    <citation type="submission" date="2022-04" db="EMBL/GenBank/DDBJ databases">
        <title>Brenneria sp. isolated from walnut trees in Serbia.</title>
        <authorList>
            <person name="Gasic K."/>
            <person name="Zlatkovic N."/>
            <person name="Kuzmanovic N."/>
        </authorList>
    </citation>
    <scope>NUCLEOTIDE SEQUENCE</scope>
    <source>
        <strain evidence="8">KBI 423</strain>
        <strain evidence="7">KBI 447</strain>
    </source>
</reference>
<evidence type="ECO:0000313" key="9">
    <source>
        <dbReference type="Proteomes" id="UP001165568"/>
    </source>
</evidence>
<feature type="coiled-coil region" evidence="6">
    <location>
        <begin position="224"/>
        <end position="253"/>
    </location>
</feature>
<dbReference type="GO" id="GO:0015288">
    <property type="term" value="F:porin activity"/>
    <property type="evidence" value="ECO:0007669"/>
    <property type="project" value="TreeGrafter"/>
</dbReference>
<evidence type="ECO:0000313" key="10">
    <source>
        <dbReference type="Proteomes" id="UP001165569"/>
    </source>
</evidence>
<evidence type="ECO:0000256" key="6">
    <source>
        <dbReference type="SAM" id="Coils"/>
    </source>
</evidence>
<dbReference type="EMBL" id="JAMPJU010000005">
    <property type="protein sequence ID" value="MCV9882327.1"/>
    <property type="molecule type" value="Genomic_DNA"/>
</dbReference>
<evidence type="ECO:0000313" key="8">
    <source>
        <dbReference type="EMBL" id="MCV9882327.1"/>
    </source>
</evidence>
<dbReference type="GO" id="GO:0015562">
    <property type="term" value="F:efflux transmembrane transporter activity"/>
    <property type="evidence" value="ECO:0007669"/>
    <property type="project" value="InterPro"/>
</dbReference>
<comment type="subcellular location">
    <subcellularLocation>
        <location evidence="1">Cell outer membrane</location>
    </subcellularLocation>
</comment>
<dbReference type="GO" id="GO:0009279">
    <property type="term" value="C:cell outer membrane"/>
    <property type="evidence" value="ECO:0007669"/>
    <property type="project" value="UniProtKB-SubCell"/>
</dbReference>
<dbReference type="AlphaFoldDB" id="A0AA42C581"/>
<keyword evidence="4" id="KW-0472">Membrane</keyword>
<keyword evidence="6" id="KW-0175">Coiled coil</keyword>
<keyword evidence="9" id="KW-1185">Reference proteome</keyword>
<dbReference type="EMBL" id="JAMPJT010000005">
    <property type="protein sequence ID" value="MCV9879009.1"/>
    <property type="molecule type" value="Genomic_DNA"/>
</dbReference>
<evidence type="ECO:0000256" key="5">
    <source>
        <dbReference type="ARBA" id="ARBA00023237"/>
    </source>
</evidence>
<keyword evidence="3" id="KW-0812">Transmembrane</keyword>
<evidence type="ECO:0000256" key="4">
    <source>
        <dbReference type="ARBA" id="ARBA00023136"/>
    </source>
</evidence>
<comment type="caution">
    <text evidence="7">The sequence shown here is derived from an EMBL/GenBank/DDBJ whole genome shotgun (WGS) entry which is preliminary data.</text>
</comment>
<dbReference type="Proteomes" id="UP001165568">
    <property type="component" value="Unassembled WGS sequence"/>
</dbReference>
<accession>A0AA42C581</accession>
<proteinExistence type="predicted"/>
<dbReference type="Proteomes" id="UP001165569">
    <property type="component" value="Unassembled WGS sequence"/>
</dbReference>